<gene>
    <name evidence="1" type="ORF">ACIKP7_13875</name>
</gene>
<organism evidence="1 2">
    <name type="scientific">Pseudomonas caricapapayae</name>
    <dbReference type="NCBI Taxonomy" id="46678"/>
    <lineage>
        <taxon>Bacteria</taxon>
        <taxon>Pseudomonadati</taxon>
        <taxon>Pseudomonadota</taxon>
        <taxon>Gammaproteobacteria</taxon>
        <taxon>Pseudomonadales</taxon>
        <taxon>Pseudomonadaceae</taxon>
        <taxon>Pseudomonas</taxon>
    </lineage>
</organism>
<name>A0ACC7M237_9PSED</name>
<feature type="non-terminal residue" evidence="1">
    <location>
        <position position="1"/>
    </location>
</feature>
<dbReference type="Proteomes" id="UP001615411">
    <property type="component" value="Unassembled WGS sequence"/>
</dbReference>
<keyword evidence="2" id="KW-1185">Reference proteome</keyword>
<reference evidence="1" key="1">
    <citation type="submission" date="2024-10" db="EMBL/GenBank/DDBJ databases">
        <title>Aeromonas and Pseudomonas from the Cagarras Archipelago, Rio de Janeiro, Brazil.</title>
        <authorList>
            <person name="Canellas A.L.B."/>
            <person name="Laport M.S."/>
        </authorList>
    </citation>
    <scope>NUCLEOTIDE SEQUENCE</scope>
    <source>
        <strain evidence="1">ACP-7</strain>
    </source>
</reference>
<dbReference type="EMBL" id="JBIUGF010000038">
    <property type="protein sequence ID" value="MFJ1339212.1"/>
    <property type="molecule type" value="Genomic_DNA"/>
</dbReference>
<evidence type="ECO:0000313" key="1">
    <source>
        <dbReference type="EMBL" id="MFJ1339212.1"/>
    </source>
</evidence>
<evidence type="ECO:0000313" key="2">
    <source>
        <dbReference type="Proteomes" id="UP001615411"/>
    </source>
</evidence>
<proteinExistence type="predicted"/>
<keyword evidence="1" id="KW-0808">Transferase</keyword>
<accession>A0ACC7M237</accession>
<sequence length="158" mass="18087">HRGDLELLLDVVKTLADEVDWVFFGMCPDVLRPYVKEFHPGISFAQYPRKLASLNLDLALAPLELNLFNDCKSNLRLLEYGACGFPVICTDTKAYAGYLPCTRVRENTTEQWLEAIRMHLGDPLASYRQGDALREAVLRDFVLNEHHLQHWANAWLAD</sequence>
<protein>
    <submittedName>
        <fullName evidence="1">Glycosyl transferase family 2</fullName>
    </submittedName>
</protein>
<comment type="caution">
    <text evidence="1">The sequence shown here is derived from an EMBL/GenBank/DDBJ whole genome shotgun (WGS) entry which is preliminary data.</text>
</comment>